<evidence type="ECO:0000313" key="2">
    <source>
        <dbReference type="EMBL" id="KFM73020.1"/>
    </source>
</evidence>
<feature type="transmembrane region" description="Helical" evidence="1">
    <location>
        <begin position="161"/>
        <end position="180"/>
    </location>
</feature>
<sequence>MFLGQMTVLLLQYGNYIFATPKRIVDFFKLTRNEKKTVFCNIFCTRKGIAVALRTLANTTVMGLRFHGMGLFANKHIFGNNPTTGTIYSIIASASIVYRILLTQSLNDYKTKFAEEGDFQQVNPENLREEILPEIQNDTGNIQEQIVPENQRNTRNVCTKLLLFLLGILIALTFFLRTFSTPVLCTGPIENPEENYDIETTLLATLGLILGAFAAFQYCKFMWGLGKAAAKYVSNLQCCRSVNHNEDTRERNQGNLRDDTENATHLLSPVQPSV</sequence>
<protein>
    <submittedName>
        <fullName evidence="2">Uncharacterized protein</fullName>
    </submittedName>
</protein>
<accession>A0A087U6N1</accession>
<feature type="transmembrane region" description="Helical" evidence="1">
    <location>
        <begin position="200"/>
        <end position="219"/>
    </location>
</feature>
<organism evidence="2 3">
    <name type="scientific">Stegodyphus mimosarum</name>
    <name type="common">African social velvet spider</name>
    <dbReference type="NCBI Taxonomy" id="407821"/>
    <lineage>
        <taxon>Eukaryota</taxon>
        <taxon>Metazoa</taxon>
        <taxon>Ecdysozoa</taxon>
        <taxon>Arthropoda</taxon>
        <taxon>Chelicerata</taxon>
        <taxon>Arachnida</taxon>
        <taxon>Araneae</taxon>
        <taxon>Araneomorphae</taxon>
        <taxon>Entelegynae</taxon>
        <taxon>Eresoidea</taxon>
        <taxon>Eresidae</taxon>
        <taxon>Stegodyphus</taxon>
    </lineage>
</organism>
<feature type="non-terminal residue" evidence="2">
    <location>
        <position position="274"/>
    </location>
</feature>
<dbReference type="EMBL" id="KK118464">
    <property type="protein sequence ID" value="KFM73020.1"/>
    <property type="molecule type" value="Genomic_DNA"/>
</dbReference>
<evidence type="ECO:0000313" key="3">
    <source>
        <dbReference type="Proteomes" id="UP000054359"/>
    </source>
</evidence>
<gene>
    <name evidence="2" type="ORF">X975_16551</name>
</gene>
<keyword evidence="3" id="KW-1185">Reference proteome</keyword>
<dbReference type="Proteomes" id="UP000054359">
    <property type="component" value="Unassembled WGS sequence"/>
</dbReference>
<dbReference type="AlphaFoldDB" id="A0A087U6N1"/>
<keyword evidence="1" id="KW-0472">Membrane</keyword>
<evidence type="ECO:0000256" key="1">
    <source>
        <dbReference type="SAM" id="Phobius"/>
    </source>
</evidence>
<name>A0A087U6N1_STEMI</name>
<keyword evidence="1" id="KW-1133">Transmembrane helix</keyword>
<proteinExistence type="predicted"/>
<reference evidence="2 3" key="1">
    <citation type="submission" date="2013-11" db="EMBL/GenBank/DDBJ databases">
        <title>Genome sequencing of Stegodyphus mimosarum.</title>
        <authorList>
            <person name="Bechsgaard J."/>
        </authorList>
    </citation>
    <scope>NUCLEOTIDE SEQUENCE [LARGE SCALE GENOMIC DNA]</scope>
</reference>
<keyword evidence="1" id="KW-0812">Transmembrane</keyword>